<keyword evidence="3" id="KW-1185">Reference proteome</keyword>
<dbReference type="STRING" id="551996.SAMN05192573_11995"/>
<reference evidence="3" key="1">
    <citation type="submission" date="2016-10" db="EMBL/GenBank/DDBJ databases">
        <authorList>
            <person name="Varghese N."/>
            <person name="Submissions S."/>
        </authorList>
    </citation>
    <scope>NUCLEOTIDE SEQUENCE [LARGE SCALE GENOMIC DNA]</scope>
    <source>
        <strain evidence="3">Gh-67</strain>
    </source>
</reference>
<evidence type="ECO:0000313" key="2">
    <source>
        <dbReference type="EMBL" id="SDI36729.1"/>
    </source>
</evidence>
<dbReference type="Gene3D" id="1.20.120.450">
    <property type="entry name" value="dinb family like domain"/>
    <property type="match status" value="1"/>
</dbReference>
<dbReference type="Pfam" id="PF12867">
    <property type="entry name" value="DinB_2"/>
    <property type="match status" value="1"/>
</dbReference>
<dbReference type="EMBL" id="FNCG01000019">
    <property type="protein sequence ID" value="SDI36729.1"/>
    <property type="molecule type" value="Genomic_DNA"/>
</dbReference>
<dbReference type="InterPro" id="IPR034660">
    <property type="entry name" value="DinB/YfiT-like"/>
</dbReference>
<dbReference type="InterPro" id="IPR024775">
    <property type="entry name" value="DinB-like"/>
</dbReference>
<organism evidence="2 3">
    <name type="scientific">Mucilaginibacter gossypii</name>
    <dbReference type="NCBI Taxonomy" id="551996"/>
    <lineage>
        <taxon>Bacteria</taxon>
        <taxon>Pseudomonadati</taxon>
        <taxon>Bacteroidota</taxon>
        <taxon>Sphingobacteriia</taxon>
        <taxon>Sphingobacteriales</taxon>
        <taxon>Sphingobacteriaceae</taxon>
        <taxon>Mucilaginibacter</taxon>
    </lineage>
</organism>
<sequence length="159" mass="18267">MKQEFEVIKKPRLMLLNVVKDLSPEQLNHIPAGFNNNLIWNLAHMISGQQGICYTRAGVPIVVDDKYYTPYRPETKPQSFINADDIAEVKELLISTIDKMEEDYQTGIFSNYQPMTTRYGVTLSNIEEAIRFLPFHDGLHTGYIMALKRAVLEEMSKLV</sequence>
<dbReference type="Proteomes" id="UP000199705">
    <property type="component" value="Unassembled WGS sequence"/>
</dbReference>
<evidence type="ECO:0000313" key="3">
    <source>
        <dbReference type="Proteomes" id="UP000199705"/>
    </source>
</evidence>
<accession>A0A1G8K028</accession>
<feature type="domain" description="DinB-like" evidence="1">
    <location>
        <begin position="14"/>
        <end position="144"/>
    </location>
</feature>
<dbReference type="RefSeq" id="WP_091174707.1">
    <property type="nucleotide sequence ID" value="NZ_FNCG01000019.1"/>
</dbReference>
<protein>
    <submittedName>
        <fullName evidence="2">DinB superfamily protein</fullName>
    </submittedName>
</protein>
<evidence type="ECO:0000259" key="1">
    <source>
        <dbReference type="Pfam" id="PF12867"/>
    </source>
</evidence>
<gene>
    <name evidence="2" type="ORF">SAMN05192573_11995</name>
</gene>
<dbReference type="SUPFAM" id="SSF109854">
    <property type="entry name" value="DinB/YfiT-like putative metalloenzymes"/>
    <property type="match status" value="1"/>
</dbReference>
<name>A0A1G8K028_9SPHI</name>
<proteinExistence type="predicted"/>
<dbReference type="AlphaFoldDB" id="A0A1G8K028"/>